<protein>
    <recommendedName>
        <fullName evidence="2">type I protein arginine methyltransferase</fullName>
        <ecNumber evidence="2">2.1.1.319</ecNumber>
    </recommendedName>
</protein>
<reference evidence="15" key="1">
    <citation type="submission" date="2020-02" db="EMBL/GenBank/DDBJ databases">
        <authorList>
            <person name="Scholz U."/>
            <person name="Mascher M."/>
            <person name="Fiebig A."/>
        </authorList>
    </citation>
    <scope>NUCLEOTIDE SEQUENCE</scope>
</reference>
<dbReference type="InterPro" id="IPR049482">
    <property type="entry name" value="ANM3-like_C2H2_Zf"/>
</dbReference>
<dbReference type="GO" id="GO:0005829">
    <property type="term" value="C:cytosol"/>
    <property type="evidence" value="ECO:0007669"/>
    <property type="project" value="UniProtKB-SubCell"/>
</dbReference>
<evidence type="ECO:0000256" key="2">
    <source>
        <dbReference type="ARBA" id="ARBA00011925"/>
    </source>
</evidence>
<comment type="catalytic activity">
    <reaction evidence="11">
        <text>L-arginyl-[protein] + S-adenosyl-L-methionine = N(omega)-methyl-L-arginyl-[protein] + S-adenosyl-L-homocysteine + H(+)</text>
        <dbReference type="Rhea" id="RHEA:48100"/>
        <dbReference type="Rhea" id="RHEA-COMP:10532"/>
        <dbReference type="Rhea" id="RHEA-COMP:11990"/>
        <dbReference type="ChEBI" id="CHEBI:15378"/>
        <dbReference type="ChEBI" id="CHEBI:29965"/>
        <dbReference type="ChEBI" id="CHEBI:57856"/>
        <dbReference type="ChEBI" id="CHEBI:59789"/>
        <dbReference type="ChEBI" id="CHEBI:65280"/>
    </reaction>
    <physiologicalReaction direction="left-to-right" evidence="11">
        <dbReference type="Rhea" id="RHEA:48101"/>
    </physiologicalReaction>
</comment>
<evidence type="ECO:0000256" key="1">
    <source>
        <dbReference type="ARBA" id="ARBA00004514"/>
    </source>
</evidence>
<evidence type="ECO:0000256" key="4">
    <source>
        <dbReference type="ARBA" id="ARBA00022603"/>
    </source>
</evidence>
<dbReference type="InterPro" id="IPR041698">
    <property type="entry name" value="Methyltransf_25"/>
</dbReference>
<evidence type="ECO:0000256" key="8">
    <source>
        <dbReference type="ARBA" id="ARBA00022771"/>
    </source>
</evidence>
<dbReference type="GO" id="GO:0032259">
    <property type="term" value="P:methylation"/>
    <property type="evidence" value="ECO:0007669"/>
    <property type="project" value="UniProtKB-KW"/>
</dbReference>
<evidence type="ECO:0000256" key="9">
    <source>
        <dbReference type="ARBA" id="ARBA00022833"/>
    </source>
</evidence>
<dbReference type="GO" id="GO:0035242">
    <property type="term" value="F:protein-arginine omega-N asymmetric methyltransferase activity"/>
    <property type="evidence" value="ECO:0007669"/>
    <property type="project" value="UniProtKB-EC"/>
</dbReference>
<dbReference type="EMBL" id="LR746264">
    <property type="protein sequence ID" value="CAA7389010.1"/>
    <property type="molecule type" value="Genomic_DNA"/>
</dbReference>
<gene>
    <name evidence="15" type="ORF">SI8410_01001135</name>
</gene>
<evidence type="ECO:0000256" key="12">
    <source>
        <dbReference type="PROSITE-ProRule" id="PRU01015"/>
    </source>
</evidence>
<dbReference type="GO" id="GO:0042054">
    <property type="term" value="F:histone methyltransferase activity"/>
    <property type="evidence" value="ECO:0007669"/>
    <property type="project" value="TreeGrafter"/>
</dbReference>
<dbReference type="InterPro" id="IPR055135">
    <property type="entry name" value="PRMT_dom"/>
</dbReference>
<keyword evidence="7" id="KW-0479">Metal-binding</keyword>
<keyword evidence="9" id="KW-0862">Zinc</keyword>
<dbReference type="Gene3D" id="2.70.160.11">
    <property type="entry name" value="Hnrnp arginine n-methyltransferase1"/>
    <property type="match status" value="1"/>
</dbReference>
<dbReference type="CDD" id="cd02440">
    <property type="entry name" value="AdoMet_MTases"/>
    <property type="match status" value="1"/>
</dbReference>
<organism evidence="15 16">
    <name type="scientific">Spirodela intermedia</name>
    <name type="common">Intermediate duckweed</name>
    <dbReference type="NCBI Taxonomy" id="51605"/>
    <lineage>
        <taxon>Eukaryota</taxon>
        <taxon>Viridiplantae</taxon>
        <taxon>Streptophyta</taxon>
        <taxon>Embryophyta</taxon>
        <taxon>Tracheophyta</taxon>
        <taxon>Spermatophyta</taxon>
        <taxon>Magnoliopsida</taxon>
        <taxon>Liliopsida</taxon>
        <taxon>Araceae</taxon>
        <taxon>Lemnoideae</taxon>
        <taxon>Spirodela</taxon>
    </lineage>
</organism>
<evidence type="ECO:0000256" key="13">
    <source>
        <dbReference type="SAM" id="MobiDB-lite"/>
    </source>
</evidence>
<dbReference type="PANTHER" id="PTHR11006">
    <property type="entry name" value="PROTEIN ARGININE N-METHYLTRANSFERASE"/>
    <property type="match status" value="1"/>
</dbReference>
<dbReference type="OrthoDB" id="7848332at2759"/>
<evidence type="ECO:0000313" key="15">
    <source>
        <dbReference type="EMBL" id="CAA7389010.1"/>
    </source>
</evidence>
<keyword evidence="5 12" id="KW-0808">Transferase</keyword>
<dbReference type="PROSITE" id="PS00028">
    <property type="entry name" value="ZINC_FINGER_C2H2_1"/>
    <property type="match status" value="1"/>
</dbReference>
<dbReference type="Proteomes" id="UP000663760">
    <property type="component" value="Chromosome 1"/>
</dbReference>
<evidence type="ECO:0000256" key="11">
    <source>
        <dbReference type="ARBA" id="ARBA00049303"/>
    </source>
</evidence>
<dbReference type="SUPFAM" id="SSF53335">
    <property type="entry name" value="S-adenosyl-L-methionine-dependent methyltransferases"/>
    <property type="match status" value="1"/>
</dbReference>
<comment type="subcellular location">
    <subcellularLocation>
        <location evidence="1">Cytoplasm</location>
        <location evidence="1">Cytosol</location>
    </subcellularLocation>
</comment>
<dbReference type="FunFam" id="3.40.50.150:FF:000016">
    <property type="entry name" value="Protein arginine N-methyltransferase 6"/>
    <property type="match status" value="1"/>
</dbReference>
<dbReference type="AlphaFoldDB" id="A0A7I8JYN3"/>
<feature type="domain" description="C2H2-type" evidence="14">
    <location>
        <begin position="53"/>
        <end position="74"/>
    </location>
</feature>
<comment type="catalytic activity">
    <reaction evidence="10">
        <text>L-arginyl-[protein] + 2 S-adenosyl-L-methionine = N(omega),N(omega)-dimethyl-L-arginyl-[protein] + 2 S-adenosyl-L-homocysteine + 2 H(+)</text>
        <dbReference type="Rhea" id="RHEA:48096"/>
        <dbReference type="Rhea" id="RHEA-COMP:10532"/>
        <dbReference type="Rhea" id="RHEA-COMP:11991"/>
        <dbReference type="ChEBI" id="CHEBI:15378"/>
        <dbReference type="ChEBI" id="CHEBI:29965"/>
        <dbReference type="ChEBI" id="CHEBI:57856"/>
        <dbReference type="ChEBI" id="CHEBI:59789"/>
        <dbReference type="ChEBI" id="CHEBI:61897"/>
        <dbReference type="EC" id="2.1.1.319"/>
    </reaction>
    <physiologicalReaction direction="left-to-right" evidence="10">
        <dbReference type="Rhea" id="RHEA:48097"/>
    </physiologicalReaction>
</comment>
<evidence type="ECO:0000259" key="14">
    <source>
        <dbReference type="PROSITE" id="PS00028"/>
    </source>
</evidence>
<dbReference type="PANTHER" id="PTHR11006:SF89">
    <property type="entry name" value="PROTEIN ARGININE N-METHYLTRANSFERASE 3-RELATED"/>
    <property type="match status" value="1"/>
</dbReference>
<evidence type="ECO:0000256" key="7">
    <source>
        <dbReference type="ARBA" id="ARBA00022723"/>
    </source>
</evidence>
<proteinExistence type="predicted"/>
<evidence type="ECO:0000256" key="5">
    <source>
        <dbReference type="ARBA" id="ARBA00022679"/>
    </source>
</evidence>
<keyword evidence="16" id="KW-1185">Reference proteome</keyword>
<dbReference type="PROSITE" id="PS51678">
    <property type="entry name" value="SAM_MT_PRMT"/>
    <property type="match status" value="1"/>
</dbReference>
<name>A0A7I8JYN3_SPIIN</name>
<dbReference type="InterPro" id="IPR036236">
    <property type="entry name" value="Znf_C2H2_sf"/>
</dbReference>
<evidence type="ECO:0000256" key="10">
    <source>
        <dbReference type="ARBA" id="ARBA00047384"/>
    </source>
</evidence>
<dbReference type="Pfam" id="PF22528">
    <property type="entry name" value="PRMT_C"/>
    <property type="match status" value="1"/>
</dbReference>
<dbReference type="EC" id="2.1.1.319" evidence="2"/>
<dbReference type="GO" id="GO:0005634">
    <property type="term" value="C:nucleus"/>
    <property type="evidence" value="ECO:0007669"/>
    <property type="project" value="TreeGrafter"/>
</dbReference>
<dbReference type="Gene3D" id="3.40.50.150">
    <property type="entry name" value="Vaccinia Virus protein VP39"/>
    <property type="match status" value="1"/>
</dbReference>
<dbReference type="InterPro" id="IPR025799">
    <property type="entry name" value="Arg_MeTrfase"/>
</dbReference>
<keyword evidence="6 12" id="KW-0949">S-adenosyl-L-methionine</keyword>
<dbReference type="InterPro" id="IPR013087">
    <property type="entry name" value="Znf_C2H2_type"/>
</dbReference>
<keyword evidence="3" id="KW-0963">Cytoplasm</keyword>
<evidence type="ECO:0000256" key="6">
    <source>
        <dbReference type="ARBA" id="ARBA00022691"/>
    </source>
</evidence>
<feature type="region of interest" description="Disordered" evidence="13">
    <location>
        <begin position="1"/>
        <end position="43"/>
    </location>
</feature>
<dbReference type="SUPFAM" id="SSF57667">
    <property type="entry name" value="beta-beta-alpha zinc fingers"/>
    <property type="match status" value="1"/>
</dbReference>
<accession>A0A7I8JYN3</accession>
<feature type="compositionally biased region" description="Acidic residues" evidence="13">
    <location>
        <begin position="19"/>
        <end position="43"/>
    </location>
</feature>
<keyword evidence="8" id="KW-0863">Zinc-finger</keyword>
<keyword evidence="4 12" id="KW-0489">Methyltransferase</keyword>
<dbReference type="Pfam" id="PF21137">
    <property type="entry name" value="ANM3_C2H2_Zf"/>
    <property type="match status" value="1"/>
</dbReference>
<dbReference type="Pfam" id="PF13649">
    <property type="entry name" value="Methyltransf_25"/>
    <property type="match status" value="1"/>
</dbReference>
<evidence type="ECO:0000313" key="16">
    <source>
        <dbReference type="Proteomes" id="UP000663760"/>
    </source>
</evidence>
<evidence type="ECO:0000256" key="3">
    <source>
        <dbReference type="ARBA" id="ARBA00022490"/>
    </source>
</evidence>
<dbReference type="InterPro" id="IPR029063">
    <property type="entry name" value="SAM-dependent_MTases_sf"/>
</dbReference>
<sequence length="619" mass="68634">MAAGASDGAQSRVHSEEMVPVEEFQDEEDEEEQVEGWDDWETDEDESESSYFCLFCEARFVSSDDLFAHCRAEHSFDFHAIRRDLELDFYGCFKLINYVRAQVAKNRCRSWDDRRNWDDDSYLKPFMPDDALLRSLPSDDEGEEYSPIANKEELIKELMCENDISDICTVDGDLDSLSFEVDSLNIDGVNQSQATIENGYQDNLVQTTTANGVPLKQDVGTSQTVCKDKRLRVHFSNASARNIKSVNEDYFGSYGSFGIHREMISDKVRTETYRNALTNNPSLLNGATVLDVGCGTGILSLFAAQAGASKVIAVDASEKMATVASQIARDNGLLLERRQNGDSNECSGVISVVQGMIEELDTAIQVPPNSIDVLVSEWMGYCLLYESMLSSVIYARDHWLKPGGAILPDIATIFVAGFGKGATSFPFWENVYGFDMSTIGREVVDDAAKLPIVDVVDSRDIVTETARLKSFDLATMKREEMDFTSSIELQQRADISGDSLDPTSGVTWCYGIVLWFDTPFSSRFCKESPYTLSTSPYSPKTHWYQTIFTFSEPIALASSDAGDDSAAPIGTERCPALKVGARISIGRAVVHRSIDISLEIAALGVNGRRRSLPVQIFNL</sequence>
<dbReference type="GO" id="GO:0008270">
    <property type="term" value="F:zinc ion binding"/>
    <property type="evidence" value="ECO:0007669"/>
    <property type="project" value="UniProtKB-KW"/>
</dbReference>